<gene>
    <name evidence="1" type="ORF">EHSB41UT_03752</name>
</gene>
<dbReference type="AlphaFoldDB" id="A0A1X7ANR1"/>
<organism evidence="1 2">
    <name type="scientific">Parendozoicomonas haliclonae</name>
    <dbReference type="NCBI Taxonomy" id="1960125"/>
    <lineage>
        <taxon>Bacteria</taxon>
        <taxon>Pseudomonadati</taxon>
        <taxon>Pseudomonadota</taxon>
        <taxon>Gammaproteobacteria</taxon>
        <taxon>Oceanospirillales</taxon>
        <taxon>Endozoicomonadaceae</taxon>
        <taxon>Parendozoicomonas</taxon>
    </lineage>
</organism>
<evidence type="ECO:0000313" key="2">
    <source>
        <dbReference type="Proteomes" id="UP000196573"/>
    </source>
</evidence>
<dbReference type="EMBL" id="FWPT01000010">
    <property type="protein sequence ID" value="SMA49961.1"/>
    <property type="molecule type" value="Genomic_DNA"/>
</dbReference>
<name>A0A1X7ANR1_9GAMM</name>
<protein>
    <submittedName>
        <fullName evidence="1">Uncharacterized protein</fullName>
    </submittedName>
</protein>
<dbReference type="Proteomes" id="UP000196573">
    <property type="component" value="Unassembled WGS sequence"/>
</dbReference>
<accession>A0A1X7ANR1</accession>
<proteinExistence type="predicted"/>
<evidence type="ECO:0000313" key="1">
    <source>
        <dbReference type="EMBL" id="SMA49961.1"/>
    </source>
</evidence>
<sequence length="338" mass="35842">MAGNRQTIGICQSGGVSNRSTIFTGGRCRGQRDRHFIWIISNSGDHFIRRKGEVLKLATASDAGNAVGNGVVVLHPDIIAINGQIHGATGGPGLDGDLLLVGQIDGQTIVVSNRQTIGIVEGGGVGNRSTIFTGGRCRGQRDRHFILIISDRGDHFILTVGQVLKLAATGDTGNAVGDRITVLYPDIIPINRQIHRATGGPGLDGDLLLVSQRDGQTIVAGNRQTIGICQSGGVSNRSTIFTGGRCRGQRDRHFILIISNSGDHFIRRKGEVLKLATAGHAGNAVGHRITVLDPDIIAIDRQIHRATGGPGLDGDLLLIRQSDGQTIVVSNRQTIDIR</sequence>
<keyword evidence="2" id="KW-1185">Reference proteome</keyword>
<reference evidence="1 2" key="1">
    <citation type="submission" date="2017-03" db="EMBL/GenBank/DDBJ databases">
        <authorList>
            <person name="Afonso C.L."/>
            <person name="Miller P.J."/>
            <person name="Scott M.A."/>
            <person name="Spackman E."/>
            <person name="Goraichik I."/>
            <person name="Dimitrov K.M."/>
            <person name="Suarez D.L."/>
            <person name="Swayne D.E."/>
        </authorList>
    </citation>
    <scope>NUCLEOTIDE SEQUENCE [LARGE SCALE GENOMIC DNA]</scope>
    <source>
        <strain evidence="1">SB41UT1</strain>
    </source>
</reference>